<reference evidence="2" key="3">
    <citation type="submission" date="2021-05" db="EMBL/GenBank/DDBJ databases">
        <title>Protein family content uncovers lineage relationships and bacterial pathway maintenance mechanisms in DPANN archaea.</title>
        <authorList>
            <person name="Castelle C.J."/>
            <person name="Meheust R."/>
            <person name="Jaffe A.L."/>
            <person name="Seitz K."/>
            <person name="Gong X."/>
            <person name="Baker B.J."/>
            <person name="Banfield J.F."/>
        </authorList>
    </citation>
    <scope>NUCLEOTIDE SEQUENCE</scope>
    <source>
        <strain evidence="2">RIFCSPLOWO2_01_FULL_58_19</strain>
    </source>
</reference>
<proteinExistence type="predicted"/>
<reference evidence="3" key="1">
    <citation type="journal article" date="2020" name="bioRxiv">
        <title>A rank-normalized archaeal taxonomy based on genome phylogeny resolves widespread incomplete and uneven classifications.</title>
        <authorList>
            <person name="Rinke C."/>
            <person name="Chuvochina M."/>
            <person name="Mussig A.J."/>
            <person name="Chaumeil P.-A."/>
            <person name="Waite D.W."/>
            <person name="Whitman W.B."/>
            <person name="Parks D.H."/>
            <person name="Hugenholtz P."/>
        </authorList>
    </citation>
    <scope>NUCLEOTIDE SEQUENCE [LARGE SCALE GENOMIC DNA]</scope>
</reference>
<name>A0A7J4JJ72_9ARCH</name>
<dbReference type="EMBL" id="JAGVWE010000004">
    <property type="protein sequence ID" value="MBS3063055.1"/>
    <property type="molecule type" value="Genomic_DNA"/>
</dbReference>
<organism evidence="1 3">
    <name type="scientific">Candidatus Iainarchaeum sp</name>
    <dbReference type="NCBI Taxonomy" id="3101447"/>
    <lineage>
        <taxon>Archaea</taxon>
        <taxon>Candidatus Iainarchaeota</taxon>
        <taxon>Candidatus Iainarchaeia</taxon>
        <taxon>Candidatus Iainarchaeales</taxon>
        <taxon>Candidatus Iainarchaeaceae</taxon>
        <taxon>Candidatus Iainarchaeum</taxon>
    </lineage>
</organism>
<evidence type="ECO:0000313" key="1">
    <source>
        <dbReference type="EMBL" id="HIH16900.1"/>
    </source>
</evidence>
<reference evidence="2" key="2">
    <citation type="submission" date="2021-03" db="EMBL/GenBank/DDBJ databases">
        <authorList>
            <person name="Jaffe A."/>
        </authorList>
    </citation>
    <scope>NUCLEOTIDE SEQUENCE</scope>
    <source>
        <strain evidence="2">RIFCSPLOWO2_01_FULL_58_19</strain>
    </source>
</reference>
<protein>
    <submittedName>
        <fullName evidence="1">Uncharacterized protein</fullName>
    </submittedName>
</protein>
<accession>A0A7J4JJ72</accession>
<dbReference type="Proteomes" id="UP000564964">
    <property type="component" value="Unassembled WGS sequence"/>
</dbReference>
<gene>
    <name evidence="1" type="ORF">HA252_05850</name>
    <name evidence="2" type="ORF">J4203_04230</name>
</gene>
<comment type="caution">
    <text evidence="1">The sequence shown here is derived from an EMBL/GenBank/DDBJ whole genome shotgun (WGS) entry which is preliminary data.</text>
</comment>
<dbReference type="Proteomes" id="UP000678237">
    <property type="component" value="Unassembled WGS sequence"/>
</dbReference>
<evidence type="ECO:0000313" key="3">
    <source>
        <dbReference type="Proteomes" id="UP000564964"/>
    </source>
</evidence>
<sequence length="217" mass="25559">MGKAVVSNFKAFAEKFPRVAQLPETDVRVQALKRYFERGSFVSVYASAGVWPRLDFPTPLWIKGKIEEFKQQKARFAEKHRSWSILVHKDQFAAVRTLLAKFGEPLYWKHLAKVTFDVDYKQDAAKVSLPVHLVTEERWKPMIKMFVEDLDYRKQLAETVDTSIVYKNDKRVAKYADQLKGFRKSLSVKKRDMFQEKVDEISQDLEMYNEILKWAKE</sequence>
<dbReference type="EMBL" id="DUGH01000139">
    <property type="protein sequence ID" value="HIH16900.1"/>
    <property type="molecule type" value="Genomic_DNA"/>
</dbReference>
<evidence type="ECO:0000313" key="2">
    <source>
        <dbReference type="EMBL" id="MBS3063055.1"/>
    </source>
</evidence>
<dbReference type="AlphaFoldDB" id="A0A7J4JJ72"/>